<sequence length="138" mass="15042">MCNGNSTRVAQGGSIAVLRPTSHLVRTQSEEDMLLVFSNQLAYPGTRVEFQGLDEDFQQERHWVVIHRDGDISTSSQSTRTSPLYTFPLNSALNSTVQLSQHLDLGVGDTGIIGRRISVMTGSTQGPLIVAEGIIGWN</sequence>
<evidence type="ECO:0000313" key="1">
    <source>
        <dbReference type="EMBL" id="KAF1841534.1"/>
    </source>
</evidence>
<organism evidence="1 2">
    <name type="scientific">Cucurbitaria berberidis CBS 394.84</name>
    <dbReference type="NCBI Taxonomy" id="1168544"/>
    <lineage>
        <taxon>Eukaryota</taxon>
        <taxon>Fungi</taxon>
        <taxon>Dikarya</taxon>
        <taxon>Ascomycota</taxon>
        <taxon>Pezizomycotina</taxon>
        <taxon>Dothideomycetes</taxon>
        <taxon>Pleosporomycetidae</taxon>
        <taxon>Pleosporales</taxon>
        <taxon>Pleosporineae</taxon>
        <taxon>Cucurbitariaceae</taxon>
        <taxon>Cucurbitaria</taxon>
    </lineage>
</organism>
<dbReference type="GeneID" id="63847647"/>
<gene>
    <name evidence="1" type="ORF">K460DRAFT_318600</name>
</gene>
<dbReference type="RefSeq" id="XP_040784097.1">
    <property type="nucleotide sequence ID" value="XM_040930395.1"/>
</dbReference>
<dbReference type="OrthoDB" id="4158189at2759"/>
<protein>
    <submittedName>
        <fullName evidence="1">Uncharacterized protein</fullName>
    </submittedName>
</protein>
<keyword evidence="2" id="KW-1185">Reference proteome</keyword>
<dbReference type="Proteomes" id="UP000800039">
    <property type="component" value="Unassembled WGS sequence"/>
</dbReference>
<evidence type="ECO:0000313" key="2">
    <source>
        <dbReference type="Proteomes" id="UP000800039"/>
    </source>
</evidence>
<proteinExistence type="predicted"/>
<reference evidence="1" key="1">
    <citation type="submission" date="2020-01" db="EMBL/GenBank/DDBJ databases">
        <authorList>
            <consortium name="DOE Joint Genome Institute"/>
            <person name="Haridas S."/>
            <person name="Albert R."/>
            <person name="Binder M."/>
            <person name="Bloem J."/>
            <person name="Labutti K."/>
            <person name="Salamov A."/>
            <person name="Andreopoulos B."/>
            <person name="Baker S.E."/>
            <person name="Barry K."/>
            <person name="Bills G."/>
            <person name="Bluhm B.H."/>
            <person name="Cannon C."/>
            <person name="Castanera R."/>
            <person name="Culley D.E."/>
            <person name="Daum C."/>
            <person name="Ezra D."/>
            <person name="Gonzalez J.B."/>
            <person name="Henrissat B."/>
            <person name="Kuo A."/>
            <person name="Liang C."/>
            <person name="Lipzen A."/>
            <person name="Lutzoni F."/>
            <person name="Magnuson J."/>
            <person name="Mondo S."/>
            <person name="Nolan M."/>
            <person name="Ohm R."/>
            <person name="Pangilinan J."/>
            <person name="Park H.-J."/>
            <person name="Ramirez L."/>
            <person name="Alfaro M."/>
            <person name="Sun H."/>
            <person name="Tritt A."/>
            <person name="Yoshinaga Y."/>
            <person name="Zwiers L.-H."/>
            <person name="Turgeon B.G."/>
            <person name="Goodwin S.B."/>
            <person name="Spatafora J.W."/>
            <person name="Crous P.W."/>
            <person name="Grigoriev I.V."/>
        </authorList>
    </citation>
    <scope>NUCLEOTIDE SEQUENCE</scope>
    <source>
        <strain evidence="1">CBS 394.84</strain>
    </source>
</reference>
<dbReference type="AlphaFoldDB" id="A0A9P4L4P5"/>
<accession>A0A9P4L4P5</accession>
<name>A0A9P4L4P5_9PLEO</name>
<dbReference type="EMBL" id="ML976618">
    <property type="protein sequence ID" value="KAF1841534.1"/>
    <property type="molecule type" value="Genomic_DNA"/>
</dbReference>
<comment type="caution">
    <text evidence="1">The sequence shown here is derived from an EMBL/GenBank/DDBJ whole genome shotgun (WGS) entry which is preliminary data.</text>
</comment>